<name>M7YDH9_TRIUA</name>
<evidence type="ECO:0000313" key="1">
    <source>
        <dbReference type="EMBL" id="EMS48343.1"/>
    </source>
</evidence>
<dbReference type="AlphaFoldDB" id="M7YDH9"/>
<accession>M7YDH9</accession>
<protein>
    <submittedName>
        <fullName evidence="1">Uncharacterized protein</fullName>
    </submittedName>
</protein>
<dbReference type="OMA" id="ANRECME"/>
<dbReference type="EMBL" id="KD251099">
    <property type="protein sequence ID" value="EMS48343.1"/>
    <property type="molecule type" value="Genomic_DNA"/>
</dbReference>
<sequence>MHSFLKVTYGEGIENPVVMTLVRQIREQAYHEDCLEFVEHLNKKKNPFISENSTRSPV</sequence>
<organism evidence="1">
    <name type="scientific">Triticum urartu</name>
    <name type="common">Red wild einkorn</name>
    <name type="synonym">Crithodium urartu</name>
    <dbReference type="NCBI Taxonomy" id="4572"/>
    <lineage>
        <taxon>Eukaryota</taxon>
        <taxon>Viridiplantae</taxon>
        <taxon>Streptophyta</taxon>
        <taxon>Embryophyta</taxon>
        <taxon>Tracheophyta</taxon>
        <taxon>Spermatophyta</taxon>
        <taxon>Magnoliopsida</taxon>
        <taxon>Liliopsida</taxon>
        <taxon>Poales</taxon>
        <taxon>Poaceae</taxon>
        <taxon>BOP clade</taxon>
        <taxon>Pooideae</taxon>
        <taxon>Triticodae</taxon>
        <taxon>Triticeae</taxon>
        <taxon>Triticinae</taxon>
        <taxon>Triticum</taxon>
    </lineage>
</organism>
<reference evidence="1" key="1">
    <citation type="journal article" date="2013" name="Nature">
        <title>Draft genome of the wheat A-genome progenitor Triticum urartu.</title>
        <authorList>
            <person name="Ling H.Q."/>
            <person name="Zhao S."/>
            <person name="Liu D."/>
            <person name="Wang J."/>
            <person name="Sun H."/>
            <person name="Zhang C."/>
            <person name="Fan H."/>
            <person name="Li D."/>
            <person name="Dong L."/>
            <person name="Tao Y."/>
            <person name="Gao C."/>
            <person name="Wu H."/>
            <person name="Li Y."/>
            <person name="Cui Y."/>
            <person name="Guo X."/>
            <person name="Zheng S."/>
            <person name="Wang B."/>
            <person name="Yu K."/>
            <person name="Liang Q."/>
            <person name="Yang W."/>
            <person name="Lou X."/>
            <person name="Chen J."/>
            <person name="Feng M."/>
            <person name="Jian J."/>
            <person name="Zhang X."/>
            <person name="Luo G."/>
            <person name="Jiang Y."/>
            <person name="Liu J."/>
            <person name="Wang Z."/>
            <person name="Sha Y."/>
            <person name="Zhang B."/>
            <person name="Wu H."/>
            <person name="Tang D."/>
            <person name="Shen Q."/>
            <person name="Xue P."/>
            <person name="Zou S."/>
            <person name="Wang X."/>
            <person name="Liu X."/>
            <person name="Wang F."/>
            <person name="Yang Y."/>
            <person name="An X."/>
            <person name="Dong Z."/>
            <person name="Zhang K."/>
            <person name="Zhang X."/>
            <person name="Luo M.C."/>
            <person name="Dvorak J."/>
            <person name="Tong Y."/>
            <person name="Wang J."/>
            <person name="Yang H."/>
            <person name="Li Z."/>
            <person name="Wang D."/>
            <person name="Zhang A."/>
            <person name="Wang J."/>
        </authorList>
    </citation>
    <scope>NUCLEOTIDE SEQUENCE</scope>
</reference>
<proteinExistence type="predicted"/>
<gene>
    <name evidence="1" type="ORF">TRIUR3_05846</name>
</gene>